<evidence type="ECO:0000256" key="12">
    <source>
        <dbReference type="SAM" id="Phobius"/>
    </source>
</evidence>
<gene>
    <name evidence="13" type="ORF">EWU20_01000</name>
</gene>
<evidence type="ECO:0000256" key="1">
    <source>
        <dbReference type="ARBA" id="ARBA00004651"/>
    </source>
</evidence>
<keyword evidence="14" id="KW-1185">Reference proteome</keyword>
<name>A0A4Q9BFY8_9BACT</name>
<dbReference type="Gene3D" id="1.20.58.340">
    <property type="entry name" value="Magnesium transport protein CorA, transmembrane region"/>
    <property type="match status" value="2"/>
</dbReference>
<keyword evidence="5 12" id="KW-0812">Transmembrane</keyword>
<dbReference type="EMBL" id="SEWY01000001">
    <property type="protein sequence ID" value="TBH75180.1"/>
    <property type="molecule type" value="Genomic_DNA"/>
</dbReference>
<keyword evidence="9 12" id="KW-0472">Membrane</keyword>
<evidence type="ECO:0000256" key="2">
    <source>
        <dbReference type="ARBA" id="ARBA00009765"/>
    </source>
</evidence>
<dbReference type="PANTHER" id="PTHR46494:SF1">
    <property type="entry name" value="CORA FAMILY METAL ION TRANSPORTER (EUROFUNG)"/>
    <property type="match status" value="1"/>
</dbReference>
<protein>
    <submittedName>
        <fullName evidence="13">Magnesium transporter CorA</fullName>
    </submittedName>
</protein>
<keyword evidence="6" id="KW-0460">Magnesium</keyword>
<dbReference type="Proteomes" id="UP000293583">
    <property type="component" value="Unassembled WGS sequence"/>
</dbReference>
<evidence type="ECO:0000313" key="14">
    <source>
        <dbReference type="Proteomes" id="UP000293583"/>
    </source>
</evidence>
<comment type="function">
    <text evidence="11">Mediates influx of magnesium ions. Alternates between open and closed states. Activated by low cytoplasmic Mg(2+) levels. Inactive when cytoplasmic Mg(2+) levels are high.</text>
</comment>
<evidence type="ECO:0000256" key="8">
    <source>
        <dbReference type="ARBA" id="ARBA00023065"/>
    </source>
</evidence>
<feature type="transmembrane region" description="Helical" evidence="12">
    <location>
        <begin position="242"/>
        <end position="262"/>
    </location>
</feature>
<comment type="similarity">
    <text evidence="2">Belongs to the CorA metal ion transporter (MIT) (TC 1.A.35) family.</text>
</comment>
<evidence type="ECO:0000313" key="13">
    <source>
        <dbReference type="EMBL" id="TBH75180.1"/>
    </source>
</evidence>
<dbReference type="GO" id="GO:0015095">
    <property type="term" value="F:magnesium ion transmembrane transporter activity"/>
    <property type="evidence" value="ECO:0007669"/>
    <property type="project" value="TreeGrafter"/>
</dbReference>
<reference evidence="13 14" key="1">
    <citation type="submission" date="2019-02" db="EMBL/GenBank/DDBJ databases">
        <title>Genome of a new Bacteroidetes strain.</title>
        <authorList>
            <person name="Pitt A."/>
        </authorList>
    </citation>
    <scope>NUCLEOTIDE SEQUENCE [LARGE SCALE GENOMIC DNA]</scope>
    <source>
        <strain evidence="13 14">103A-SOEBACH</strain>
    </source>
</reference>
<dbReference type="PANTHER" id="PTHR46494">
    <property type="entry name" value="CORA FAMILY METAL ION TRANSPORTER (EUROFUNG)"/>
    <property type="match status" value="1"/>
</dbReference>
<evidence type="ECO:0000256" key="3">
    <source>
        <dbReference type="ARBA" id="ARBA00022448"/>
    </source>
</evidence>
<dbReference type="InterPro" id="IPR045863">
    <property type="entry name" value="CorA_TM1_TM2"/>
</dbReference>
<dbReference type="GO" id="GO:0005886">
    <property type="term" value="C:plasma membrane"/>
    <property type="evidence" value="ECO:0007669"/>
    <property type="project" value="UniProtKB-SubCell"/>
</dbReference>
<accession>A0A4Q9BFY8</accession>
<dbReference type="Gene3D" id="3.30.460.20">
    <property type="entry name" value="CorA soluble domain-like"/>
    <property type="match status" value="1"/>
</dbReference>
<dbReference type="SUPFAM" id="SSF144083">
    <property type="entry name" value="Magnesium transport protein CorA, transmembrane region"/>
    <property type="match status" value="1"/>
</dbReference>
<dbReference type="FunFam" id="1.20.58.340:FF:000004">
    <property type="entry name" value="Magnesium transport protein CorA"/>
    <property type="match status" value="1"/>
</dbReference>
<dbReference type="GO" id="GO:0000287">
    <property type="term" value="F:magnesium ion binding"/>
    <property type="evidence" value="ECO:0007669"/>
    <property type="project" value="TreeGrafter"/>
</dbReference>
<evidence type="ECO:0000256" key="6">
    <source>
        <dbReference type="ARBA" id="ARBA00022842"/>
    </source>
</evidence>
<dbReference type="OrthoDB" id="9803416at2"/>
<keyword evidence="7 12" id="KW-1133">Transmembrane helix</keyword>
<dbReference type="Pfam" id="PF01544">
    <property type="entry name" value="CorA"/>
    <property type="match status" value="1"/>
</dbReference>
<comment type="catalytic activity">
    <reaction evidence="10">
        <text>Mg(2+)(in) = Mg(2+)(out)</text>
        <dbReference type="Rhea" id="RHEA:29827"/>
        <dbReference type="ChEBI" id="CHEBI:18420"/>
    </reaction>
</comment>
<dbReference type="GO" id="GO:0050897">
    <property type="term" value="F:cobalt ion binding"/>
    <property type="evidence" value="ECO:0007669"/>
    <property type="project" value="TreeGrafter"/>
</dbReference>
<dbReference type="InterPro" id="IPR002523">
    <property type="entry name" value="MgTranspt_CorA/ZnTranspt_ZntB"/>
</dbReference>
<evidence type="ECO:0000256" key="5">
    <source>
        <dbReference type="ARBA" id="ARBA00022692"/>
    </source>
</evidence>
<dbReference type="AlphaFoldDB" id="A0A4Q9BFY8"/>
<evidence type="ECO:0000256" key="10">
    <source>
        <dbReference type="ARBA" id="ARBA00034269"/>
    </source>
</evidence>
<dbReference type="SUPFAM" id="SSF143865">
    <property type="entry name" value="CorA soluble domain-like"/>
    <property type="match status" value="1"/>
</dbReference>
<evidence type="ECO:0000256" key="7">
    <source>
        <dbReference type="ARBA" id="ARBA00022989"/>
    </source>
</evidence>
<organism evidence="13 14">
    <name type="scientific">Aquirufa antheringensis</name>
    <dbReference type="NCBI Taxonomy" id="2516559"/>
    <lineage>
        <taxon>Bacteria</taxon>
        <taxon>Pseudomonadati</taxon>
        <taxon>Bacteroidota</taxon>
        <taxon>Cytophagia</taxon>
        <taxon>Cytophagales</taxon>
        <taxon>Flectobacillaceae</taxon>
        <taxon>Aquirufa</taxon>
    </lineage>
</organism>
<dbReference type="RefSeq" id="WP_130922372.1">
    <property type="nucleotide sequence ID" value="NZ_JAANOM010000002.1"/>
</dbReference>
<proteinExistence type="inferred from homology"/>
<keyword evidence="8" id="KW-0406">Ion transport</keyword>
<comment type="subcellular location">
    <subcellularLocation>
        <location evidence="1">Cell membrane</location>
        <topology evidence="1">Multi-pass membrane protein</topology>
    </subcellularLocation>
</comment>
<dbReference type="GO" id="GO:0015087">
    <property type="term" value="F:cobalt ion transmembrane transporter activity"/>
    <property type="evidence" value="ECO:0007669"/>
    <property type="project" value="TreeGrafter"/>
</dbReference>
<sequence length="300" mass="34564">MAIAIFENKELQLTWIDVTGPTATELSDLSQEYGLNAYALSACLQPDHLPKHEDIEGTHFIITRVLIPIGAGQSVSIQSISTKIAFFYRPGLLISIHRIPHDFIEDVRTRFFDTGQLPVVESIVAKMLWHILHSYETPAVRLSNELDDFESKVFSQNLTPQMLSELYQIKRKSLMSKKLLLFSQEAVSSIKLSDSESDVLQDTRDLHLKLMNIYDQIHEDVSNLVNFYLSISAQKTNEVIKVLTIFSVFFMPLTFIAGIYGMNFDYMPELRERWGYPALLGFMMLLSGLIYVWFRRKKWL</sequence>
<evidence type="ECO:0000256" key="11">
    <source>
        <dbReference type="ARBA" id="ARBA00045497"/>
    </source>
</evidence>
<evidence type="ECO:0000256" key="9">
    <source>
        <dbReference type="ARBA" id="ARBA00023136"/>
    </source>
</evidence>
<feature type="transmembrane region" description="Helical" evidence="12">
    <location>
        <begin position="274"/>
        <end position="294"/>
    </location>
</feature>
<evidence type="ECO:0000256" key="4">
    <source>
        <dbReference type="ARBA" id="ARBA00022475"/>
    </source>
</evidence>
<dbReference type="CDD" id="cd12832">
    <property type="entry name" value="TmCorA-like_u3"/>
    <property type="match status" value="1"/>
</dbReference>
<keyword evidence="4" id="KW-1003">Cell membrane</keyword>
<keyword evidence="3" id="KW-0813">Transport</keyword>
<comment type="caution">
    <text evidence="13">The sequence shown here is derived from an EMBL/GenBank/DDBJ whole genome shotgun (WGS) entry which is preliminary data.</text>
</comment>
<dbReference type="InterPro" id="IPR045861">
    <property type="entry name" value="CorA_cytoplasmic_dom"/>
</dbReference>